<dbReference type="EnsemblFungi" id="MAPG_11126T0">
    <property type="protein sequence ID" value="MAPG_11126T0"/>
    <property type="gene ID" value="MAPG_11126"/>
</dbReference>
<dbReference type="EMBL" id="ADBL01002734">
    <property type="status" value="NOT_ANNOTATED_CDS"/>
    <property type="molecule type" value="Genomic_DNA"/>
</dbReference>
<protein>
    <submittedName>
        <fullName evidence="2 3">Uncharacterized protein</fullName>
    </submittedName>
</protein>
<sequence>MSLEPFSWLAQPKRNLCAAFTFSIQDKTKPAPKVPKRPDGGPCARPVRRMPSTPALLGYQARSKSGWKCATALQFRRHWCQGLHEVSVTLPLTHRSHTAKLERRYPDPSTTANGRPRGVVASSSSRSPPSYRPGRHPFAFFPECVFSSSGFFGHKRQSARSPRRQYADEPPGSILSTCSLPLRPFCHASLPSVVRLPTYCWLIFVHPLVYLGR</sequence>
<name>A0A0C4EEF3_MAGP6</name>
<dbReference type="EMBL" id="GL876979">
    <property type="protein sequence ID" value="KLU92180.1"/>
    <property type="molecule type" value="Genomic_DNA"/>
</dbReference>
<feature type="region of interest" description="Disordered" evidence="1">
    <location>
        <begin position="99"/>
        <end position="131"/>
    </location>
</feature>
<proteinExistence type="predicted"/>
<gene>
    <name evidence="2" type="ORF">MAPG_11126</name>
</gene>
<reference evidence="2" key="1">
    <citation type="submission" date="2010-05" db="EMBL/GenBank/DDBJ databases">
        <title>The Genome Sequence of Magnaporthe poae strain ATCC 64411.</title>
        <authorList>
            <consortium name="The Broad Institute Genome Sequencing Platform"/>
            <consortium name="Broad Institute Genome Sequencing Center for Infectious Disease"/>
            <person name="Ma L.-J."/>
            <person name="Dead R."/>
            <person name="Young S."/>
            <person name="Zeng Q."/>
            <person name="Koehrsen M."/>
            <person name="Alvarado L."/>
            <person name="Berlin A."/>
            <person name="Chapman S.B."/>
            <person name="Chen Z."/>
            <person name="Freedman E."/>
            <person name="Gellesch M."/>
            <person name="Goldberg J."/>
            <person name="Griggs A."/>
            <person name="Gujja S."/>
            <person name="Heilman E.R."/>
            <person name="Heiman D."/>
            <person name="Hepburn T."/>
            <person name="Howarth C."/>
            <person name="Jen D."/>
            <person name="Larson L."/>
            <person name="Mehta T."/>
            <person name="Neiman D."/>
            <person name="Pearson M."/>
            <person name="Roberts A."/>
            <person name="Saif S."/>
            <person name="Shea T."/>
            <person name="Shenoy N."/>
            <person name="Sisk P."/>
            <person name="Stolte C."/>
            <person name="Sykes S."/>
            <person name="Walk T."/>
            <person name="White J."/>
            <person name="Yandava C."/>
            <person name="Haas B."/>
            <person name="Nusbaum C."/>
            <person name="Birren B."/>
        </authorList>
    </citation>
    <scope>NUCLEOTIDE SEQUENCE</scope>
    <source>
        <strain evidence="2">ATCC 64411</strain>
    </source>
</reference>
<feature type="compositionally biased region" description="Low complexity" evidence="1">
    <location>
        <begin position="114"/>
        <end position="129"/>
    </location>
</feature>
<accession>A0A0C4EEF3</accession>
<reference evidence="4" key="2">
    <citation type="submission" date="2010-05" db="EMBL/GenBank/DDBJ databases">
        <title>The genome sequence of Magnaporthe poae strain ATCC 64411.</title>
        <authorList>
            <person name="Ma L.-J."/>
            <person name="Dead R."/>
            <person name="Young S."/>
            <person name="Zeng Q."/>
            <person name="Koehrsen M."/>
            <person name="Alvarado L."/>
            <person name="Berlin A."/>
            <person name="Chapman S.B."/>
            <person name="Chen Z."/>
            <person name="Freedman E."/>
            <person name="Gellesch M."/>
            <person name="Goldberg J."/>
            <person name="Griggs A."/>
            <person name="Gujja S."/>
            <person name="Heilman E.R."/>
            <person name="Heiman D."/>
            <person name="Hepburn T."/>
            <person name="Howarth C."/>
            <person name="Jen D."/>
            <person name="Larson L."/>
            <person name="Mehta T."/>
            <person name="Neiman D."/>
            <person name="Pearson M."/>
            <person name="Roberts A."/>
            <person name="Saif S."/>
            <person name="Shea T."/>
            <person name="Shenoy N."/>
            <person name="Sisk P."/>
            <person name="Stolte C."/>
            <person name="Sykes S."/>
            <person name="Walk T."/>
            <person name="White J."/>
            <person name="Yandava C."/>
            <person name="Haas B."/>
            <person name="Nusbaum C."/>
            <person name="Birren B."/>
        </authorList>
    </citation>
    <scope>NUCLEOTIDE SEQUENCE [LARGE SCALE GENOMIC DNA]</scope>
    <source>
        <strain evidence="4">ATCC 64411 / 73-15</strain>
    </source>
</reference>
<keyword evidence="4" id="KW-1185">Reference proteome</keyword>
<reference evidence="3" key="5">
    <citation type="submission" date="2015-06" db="UniProtKB">
        <authorList>
            <consortium name="EnsemblFungi"/>
        </authorList>
    </citation>
    <scope>IDENTIFICATION</scope>
    <source>
        <strain evidence="3">ATCC 64411</strain>
    </source>
</reference>
<evidence type="ECO:0000256" key="1">
    <source>
        <dbReference type="SAM" id="MobiDB-lite"/>
    </source>
</evidence>
<dbReference type="VEuPathDB" id="FungiDB:MAPG_11126"/>
<dbReference type="Proteomes" id="UP000011715">
    <property type="component" value="Unassembled WGS sequence"/>
</dbReference>
<evidence type="ECO:0000313" key="4">
    <source>
        <dbReference type="Proteomes" id="UP000011715"/>
    </source>
</evidence>
<evidence type="ECO:0000313" key="3">
    <source>
        <dbReference type="EnsemblFungi" id="MAPG_11126T0"/>
    </source>
</evidence>
<organism evidence="3 4">
    <name type="scientific">Magnaporthiopsis poae (strain ATCC 64411 / 73-15)</name>
    <name type="common">Kentucky bluegrass fungus</name>
    <name type="synonym">Magnaporthe poae</name>
    <dbReference type="NCBI Taxonomy" id="644358"/>
    <lineage>
        <taxon>Eukaryota</taxon>
        <taxon>Fungi</taxon>
        <taxon>Dikarya</taxon>
        <taxon>Ascomycota</taxon>
        <taxon>Pezizomycotina</taxon>
        <taxon>Sordariomycetes</taxon>
        <taxon>Sordariomycetidae</taxon>
        <taxon>Magnaporthales</taxon>
        <taxon>Magnaporthaceae</taxon>
        <taxon>Magnaporthiopsis</taxon>
    </lineage>
</organism>
<feature type="region of interest" description="Disordered" evidence="1">
    <location>
        <begin position="28"/>
        <end position="49"/>
    </location>
</feature>
<reference evidence="3" key="4">
    <citation type="journal article" date="2015" name="G3 (Bethesda)">
        <title>Genome sequences of three phytopathogenic species of the Magnaporthaceae family of fungi.</title>
        <authorList>
            <person name="Okagaki L.H."/>
            <person name="Nunes C.C."/>
            <person name="Sailsbery J."/>
            <person name="Clay B."/>
            <person name="Brown D."/>
            <person name="John T."/>
            <person name="Oh Y."/>
            <person name="Young N."/>
            <person name="Fitzgerald M."/>
            <person name="Haas B.J."/>
            <person name="Zeng Q."/>
            <person name="Young S."/>
            <person name="Adiconis X."/>
            <person name="Fan L."/>
            <person name="Levin J.Z."/>
            <person name="Mitchell T.K."/>
            <person name="Okubara P.A."/>
            <person name="Farman M.L."/>
            <person name="Kohn L.M."/>
            <person name="Birren B."/>
            <person name="Ma L.-J."/>
            <person name="Dean R.A."/>
        </authorList>
    </citation>
    <scope>NUCLEOTIDE SEQUENCE</scope>
    <source>
        <strain evidence="3">ATCC 64411 / 73-15</strain>
    </source>
</reference>
<dbReference type="AlphaFoldDB" id="A0A0C4EEF3"/>
<evidence type="ECO:0000313" key="2">
    <source>
        <dbReference type="EMBL" id="KLU92180.1"/>
    </source>
</evidence>
<reference evidence="2" key="3">
    <citation type="submission" date="2011-03" db="EMBL/GenBank/DDBJ databases">
        <title>Annotation of Magnaporthe poae ATCC 64411.</title>
        <authorList>
            <person name="Ma L.-J."/>
            <person name="Dead R."/>
            <person name="Young S.K."/>
            <person name="Zeng Q."/>
            <person name="Gargeya S."/>
            <person name="Fitzgerald M."/>
            <person name="Haas B."/>
            <person name="Abouelleil A."/>
            <person name="Alvarado L."/>
            <person name="Arachchi H.M."/>
            <person name="Berlin A."/>
            <person name="Brown A."/>
            <person name="Chapman S.B."/>
            <person name="Chen Z."/>
            <person name="Dunbar C."/>
            <person name="Freedman E."/>
            <person name="Gearin G."/>
            <person name="Gellesch M."/>
            <person name="Goldberg J."/>
            <person name="Griggs A."/>
            <person name="Gujja S."/>
            <person name="Heiman D."/>
            <person name="Howarth C."/>
            <person name="Larson L."/>
            <person name="Lui A."/>
            <person name="MacDonald P.J.P."/>
            <person name="Mehta T."/>
            <person name="Montmayeur A."/>
            <person name="Murphy C."/>
            <person name="Neiman D."/>
            <person name="Pearson M."/>
            <person name="Priest M."/>
            <person name="Roberts A."/>
            <person name="Saif S."/>
            <person name="Shea T."/>
            <person name="Shenoy N."/>
            <person name="Sisk P."/>
            <person name="Stolte C."/>
            <person name="Sykes S."/>
            <person name="Yandava C."/>
            <person name="Wortman J."/>
            <person name="Nusbaum C."/>
            <person name="Birren B."/>
        </authorList>
    </citation>
    <scope>NUCLEOTIDE SEQUENCE</scope>
    <source>
        <strain evidence="2">ATCC 64411</strain>
    </source>
</reference>